<dbReference type="HOGENOM" id="CLU_3389857_0_0_10"/>
<keyword evidence="2" id="KW-1185">Reference proteome</keyword>
<dbReference type="EMBL" id="CP003418">
    <property type="protein sequence ID" value="AFH49583.1"/>
    <property type="molecule type" value="Genomic_DNA"/>
</dbReference>
<organism evidence="1 2">
    <name type="scientific">Ignavibacterium album (strain DSM 19864 / JCM 16511 / NBRC 101810 / Mat9-16)</name>
    <dbReference type="NCBI Taxonomy" id="945713"/>
    <lineage>
        <taxon>Bacteria</taxon>
        <taxon>Pseudomonadati</taxon>
        <taxon>Ignavibacteriota</taxon>
        <taxon>Ignavibacteria</taxon>
        <taxon>Ignavibacteriales</taxon>
        <taxon>Ignavibacteriaceae</taxon>
        <taxon>Ignavibacterium</taxon>
    </lineage>
</organism>
<evidence type="ECO:0000313" key="1">
    <source>
        <dbReference type="EMBL" id="AFH49583.1"/>
    </source>
</evidence>
<evidence type="ECO:0000313" key="2">
    <source>
        <dbReference type="Proteomes" id="UP000007394"/>
    </source>
</evidence>
<gene>
    <name evidence="1" type="ordered locus">IALB_1877</name>
</gene>
<dbReference type="Proteomes" id="UP000007394">
    <property type="component" value="Chromosome"/>
</dbReference>
<dbReference type="KEGG" id="ial:IALB_1877"/>
<name>I0AKS6_IGNAJ</name>
<proteinExistence type="predicted"/>
<protein>
    <submittedName>
        <fullName evidence="1">Uncharacterized protein</fullName>
    </submittedName>
</protein>
<dbReference type="AlphaFoldDB" id="I0AKS6"/>
<accession>I0AKS6</accession>
<dbReference type="STRING" id="945713.IALB_1877"/>
<reference evidence="1 2" key="1">
    <citation type="journal article" date="2012" name="Front. Microbiol.">
        <title>Complete genome of Ignavibacterium album, a metabolically versatile, flagellated, facultative anaerobe from the phylum Chlorobi.</title>
        <authorList>
            <person name="Liu Z."/>
            <person name="Frigaard N.-U."/>
            <person name="Vogl K."/>
            <person name="Iino T."/>
            <person name="Ohkuma M."/>
            <person name="Overmann J."/>
            <person name="Bryant D.A."/>
        </authorList>
    </citation>
    <scope>NUCLEOTIDE SEQUENCE [LARGE SCALE GENOMIC DNA]</scope>
    <source>
        <strain evidence="2">DSM 19864 / JCM 16511 / NBRC 101810 / Mat9-16</strain>
    </source>
</reference>
<sequence length="32" mass="3599">MKTTESKAISKKIATNMTVSLVQNSERWFGVL</sequence>